<organism evidence="2 3">
    <name type="scientific">Paraglaciecola mesophila KMM 241</name>
    <dbReference type="NCBI Taxonomy" id="1128912"/>
    <lineage>
        <taxon>Bacteria</taxon>
        <taxon>Pseudomonadati</taxon>
        <taxon>Pseudomonadota</taxon>
        <taxon>Gammaproteobacteria</taxon>
        <taxon>Alteromonadales</taxon>
        <taxon>Alteromonadaceae</taxon>
        <taxon>Paraglaciecola</taxon>
    </lineage>
</organism>
<evidence type="ECO:0000313" key="3">
    <source>
        <dbReference type="Proteomes" id="UP000006263"/>
    </source>
</evidence>
<feature type="domain" description="ChrR-like cupin" evidence="1">
    <location>
        <begin position="9"/>
        <end position="111"/>
    </location>
</feature>
<dbReference type="InterPro" id="IPR014710">
    <property type="entry name" value="RmlC-like_jellyroll"/>
</dbReference>
<dbReference type="Pfam" id="PF12973">
    <property type="entry name" value="Cupin_7"/>
    <property type="match status" value="1"/>
</dbReference>
<dbReference type="InterPro" id="IPR025979">
    <property type="entry name" value="ChrR-like_cupin_dom"/>
</dbReference>
<dbReference type="Proteomes" id="UP000006263">
    <property type="component" value="Unassembled WGS sequence"/>
</dbReference>
<sequence length="235" mass="25908">MNINADFSQRVVVHSQQQPWLASPMPGVDRRPLDRVGNEVARATTIVRYAPGSEFSPHVHTGGEEFIVLEGVFQDQHGDFPAGSYVRNPPQSSHKPGSDEGCVIFVKLWQFNPDDRLQVNISARADDITPSSEFTAPATGVVSKVLYRDEYEAVSVYELAPDSVLELEASKGLEALVLAGDMSEGNDNLEKHSWLRLPVGSQFKAKAGRTGARVWIKTEHLPFADEQIARVQNAK</sequence>
<dbReference type="EMBL" id="BAEP01000023">
    <property type="protein sequence ID" value="GAC23403.1"/>
    <property type="molecule type" value="Genomic_DNA"/>
</dbReference>
<protein>
    <submittedName>
        <fullName evidence="2">Anti-ECFsigma factor, ChrR</fullName>
    </submittedName>
</protein>
<gene>
    <name evidence="2" type="ORF">GMES_1104</name>
</gene>
<dbReference type="AlphaFoldDB" id="K6Z332"/>
<dbReference type="eggNOG" id="COG3806">
    <property type="taxonomic scope" value="Bacteria"/>
</dbReference>
<name>K6Z332_9ALTE</name>
<evidence type="ECO:0000259" key="1">
    <source>
        <dbReference type="Pfam" id="PF12973"/>
    </source>
</evidence>
<dbReference type="OrthoDB" id="9801227at2"/>
<comment type="caution">
    <text evidence="2">The sequence shown here is derived from an EMBL/GenBank/DDBJ whole genome shotgun (WGS) entry which is preliminary data.</text>
</comment>
<dbReference type="SUPFAM" id="SSF51182">
    <property type="entry name" value="RmlC-like cupins"/>
    <property type="match status" value="2"/>
</dbReference>
<dbReference type="RefSeq" id="WP_006991554.1">
    <property type="nucleotide sequence ID" value="NZ_BAEP01000023.1"/>
</dbReference>
<accession>K6Z332</accession>
<reference evidence="2 3" key="1">
    <citation type="journal article" date="2017" name="Antonie Van Leeuwenhoek">
        <title>Rhizobium rhizosphaerae sp. nov., a novel species isolated from rice rhizosphere.</title>
        <authorList>
            <person name="Zhao J.J."/>
            <person name="Zhang J."/>
            <person name="Zhang R.J."/>
            <person name="Zhang C.W."/>
            <person name="Yin H.Q."/>
            <person name="Zhang X.X."/>
        </authorList>
    </citation>
    <scope>NUCLEOTIDE SEQUENCE [LARGE SCALE GENOMIC DNA]</scope>
    <source>
        <strain evidence="2 3">KMM 241</strain>
    </source>
</reference>
<dbReference type="CDD" id="cd20303">
    <property type="entry name" value="cupin_ChrR_1"/>
    <property type="match status" value="1"/>
</dbReference>
<dbReference type="InterPro" id="IPR011051">
    <property type="entry name" value="RmlC_Cupin_sf"/>
</dbReference>
<evidence type="ECO:0000313" key="2">
    <source>
        <dbReference type="EMBL" id="GAC23403.1"/>
    </source>
</evidence>
<dbReference type="Gene3D" id="2.60.120.10">
    <property type="entry name" value="Jelly Rolls"/>
    <property type="match status" value="1"/>
</dbReference>
<proteinExistence type="predicted"/>